<evidence type="ECO:0000313" key="1">
    <source>
        <dbReference type="EMBL" id="KAK3883683.1"/>
    </source>
</evidence>
<keyword evidence="2" id="KW-1185">Reference proteome</keyword>
<dbReference type="AlphaFoldDB" id="A0AAE1G5P0"/>
<protein>
    <submittedName>
        <fullName evidence="1">Uncharacterized protein</fullName>
    </submittedName>
</protein>
<sequence>MDLQATSAHQYLGVLLDQRLTFRPHVRYVRDRMQALIKVLQLLSWRGFGASVPVKKHFYTAAIRSVSDYSAPCLPGINHAQVHQLEVAQREALRAILAVPRWIRIKVICEECGLPSIHRRILAQATLAMIKNLRCWPFTPLASQLRHAFQRPLNIRPDGDWVHANANAARTLQIKEDLWLQRDLPANDYQPTPPWEPTSISVNLAPCTRPKAQLPALL</sequence>
<dbReference type="EMBL" id="JAWQEG010000966">
    <property type="protein sequence ID" value="KAK3883683.1"/>
    <property type="molecule type" value="Genomic_DNA"/>
</dbReference>
<comment type="caution">
    <text evidence="1">The sequence shown here is derived from an EMBL/GenBank/DDBJ whole genome shotgun (WGS) entry which is preliminary data.</text>
</comment>
<organism evidence="1 2">
    <name type="scientific">Petrolisthes cinctipes</name>
    <name type="common">Flat porcelain crab</name>
    <dbReference type="NCBI Taxonomy" id="88211"/>
    <lineage>
        <taxon>Eukaryota</taxon>
        <taxon>Metazoa</taxon>
        <taxon>Ecdysozoa</taxon>
        <taxon>Arthropoda</taxon>
        <taxon>Crustacea</taxon>
        <taxon>Multicrustacea</taxon>
        <taxon>Malacostraca</taxon>
        <taxon>Eumalacostraca</taxon>
        <taxon>Eucarida</taxon>
        <taxon>Decapoda</taxon>
        <taxon>Pleocyemata</taxon>
        <taxon>Anomura</taxon>
        <taxon>Galatheoidea</taxon>
        <taxon>Porcellanidae</taxon>
        <taxon>Petrolisthes</taxon>
    </lineage>
</organism>
<reference evidence="1" key="1">
    <citation type="submission" date="2023-10" db="EMBL/GenBank/DDBJ databases">
        <title>Genome assemblies of two species of porcelain crab, Petrolisthes cinctipes and Petrolisthes manimaculis (Anomura: Porcellanidae).</title>
        <authorList>
            <person name="Angst P."/>
        </authorList>
    </citation>
    <scope>NUCLEOTIDE SEQUENCE</scope>
    <source>
        <strain evidence="1">PB745_01</strain>
        <tissue evidence="1">Gill</tissue>
    </source>
</reference>
<dbReference type="Proteomes" id="UP001286313">
    <property type="component" value="Unassembled WGS sequence"/>
</dbReference>
<proteinExistence type="predicted"/>
<accession>A0AAE1G5P0</accession>
<gene>
    <name evidence="1" type="ORF">Pcinc_012003</name>
</gene>
<evidence type="ECO:0000313" key="2">
    <source>
        <dbReference type="Proteomes" id="UP001286313"/>
    </source>
</evidence>
<name>A0AAE1G5P0_PETCI</name>